<dbReference type="AlphaFoldDB" id="A0A284S3C7"/>
<dbReference type="GO" id="GO:0003677">
    <property type="term" value="F:DNA binding"/>
    <property type="evidence" value="ECO:0007669"/>
    <property type="project" value="InterPro"/>
</dbReference>
<evidence type="ECO:0000256" key="1">
    <source>
        <dbReference type="ARBA" id="ARBA00023172"/>
    </source>
</evidence>
<dbReference type="STRING" id="47428.A0A284S3C7"/>
<reference evidence="3" key="1">
    <citation type="journal article" date="2017" name="Nat. Ecol. Evol.">
        <title>Genome expansion and lineage-specific genetic innovations in the forest pathogenic fungi Armillaria.</title>
        <authorList>
            <person name="Sipos G."/>
            <person name="Prasanna A.N."/>
            <person name="Walter M.C."/>
            <person name="O'Connor E."/>
            <person name="Balint B."/>
            <person name="Krizsan K."/>
            <person name="Kiss B."/>
            <person name="Hess J."/>
            <person name="Varga T."/>
            <person name="Slot J."/>
            <person name="Riley R."/>
            <person name="Boka B."/>
            <person name="Rigling D."/>
            <person name="Barry K."/>
            <person name="Lee J."/>
            <person name="Mihaltcheva S."/>
            <person name="LaButti K."/>
            <person name="Lipzen A."/>
            <person name="Waldron R."/>
            <person name="Moloney N.M."/>
            <person name="Sperisen C."/>
            <person name="Kredics L."/>
            <person name="Vagvoelgyi C."/>
            <person name="Patrignani A."/>
            <person name="Fitzpatrick D."/>
            <person name="Nagy I."/>
            <person name="Doyle S."/>
            <person name="Anderson J.B."/>
            <person name="Grigoriev I.V."/>
            <person name="Gueldener U."/>
            <person name="Muensterkoetter M."/>
            <person name="Nagy L.G."/>
        </authorList>
    </citation>
    <scope>NUCLEOTIDE SEQUENCE [LARGE SCALE GENOMIC DNA]</scope>
    <source>
        <strain evidence="3">C18/9</strain>
    </source>
</reference>
<dbReference type="Gene3D" id="1.10.443.10">
    <property type="entry name" value="Intergrase catalytic core"/>
    <property type="match status" value="1"/>
</dbReference>
<dbReference type="GO" id="GO:0006310">
    <property type="term" value="P:DNA recombination"/>
    <property type="evidence" value="ECO:0007669"/>
    <property type="project" value="UniProtKB-KW"/>
</dbReference>
<keyword evidence="3" id="KW-1185">Reference proteome</keyword>
<dbReference type="Proteomes" id="UP000219338">
    <property type="component" value="Unassembled WGS sequence"/>
</dbReference>
<proteinExistence type="predicted"/>
<evidence type="ECO:0008006" key="4">
    <source>
        <dbReference type="Google" id="ProtNLM"/>
    </source>
</evidence>
<dbReference type="EMBL" id="FUEG01000029">
    <property type="protein sequence ID" value="SJL15518.1"/>
    <property type="molecule type" value="Genomic_DNA"/>
</dbReference>
<dbReference type="InterPro" id="IPR011010">
    <property type="entry name" value="DNA_brk_join_enz"/>
</dbReference>
<sequence>MLHDDLDLFDNTDSAVLALAMTAFFGQIRLGELFPDAQDIRKFKGKYNPVLKDLAQPHSAHGSCKLHLPWTKTKKNRGEDIILCKQNGAADPINAMLHHIHKNRLSENSPIASYIAPNGQRMAMTAKRFLKRCNEIWSKRGLTRFTGHSFRIGGTTFFLIKGVNPDVVKALGRWSSDAFKKYWRNLEILGVLHIELLDTTEKKKKVRIAV</sequence>
<evidence type="ECO:0000313" key="3">
    <source>
        <dbReference type="Proteomes" id="UP000219338"/>
    </source>
</evidence>
<dbReference type="OrthoDB" id="3254696at2759"/>
<dbReference type="PANTHER" id="PTHR34605">
    <property type="entry name" value="PHAGE_INTEGRASE DOMAIN-CONTAINING PROTEIN"/>
    <property type="match status" value="1"/>
</dbReference>
<dbReference type="GO" id="GO:0015074">
    <property type="term" value="P:DNA integration"/>
    <property type="evidence" value="ECO:0007669"/>
    <property type="project" value="InterPro"/>
</dbReference>
<organism evidence="2 3">
    <name type="scientific">Armillaria ostoyae</name>
    <name type="common">Armillaria root rot fungus</name>
    <dbReference type="NCBI Taxonomy" id="47428"/>
    <lineage>
        <taxon>Eukaryota</taxon>
        <taxon>Fungi</taxon>
        <taxon>Dikarya</taxon>
        <taxon>Basidiomycota</taxon>
        <taxon>Agaricomycotina</taxon>
        <taxon>Agaricomycetes</taxon>
        <taxon>Agaricomycetidae</taxon>
        <taxon>Agaricales</taxon>
        <taxon>Marasmiineae</taxon>
        <taxon>Physalacriaceae</taxon>
        <taxon>Armillaria</taxon>
    </lineage>
</organism>
<dbReference type="InterPro" id="IPR013762">
    <property type="entry name" value="Integrase-like_cat_sf"/>
</dbReference>
<dbReference type="InterPro" id="IPR052925">
    <property type="entry name" value="Phage_Integrase-like_Recomb"/>
</dbReference>
<dbReference type="OMA" id="HANILAP"/>
<dbReference type="PANTHER" id="PTHR34605:SF3">
    <property type="entry name" value="P CELL-TYPE AGGLUTINATION PROTEIN MAP4-LIKE-RELATED"/>
    <property type="match status" value="1"/>
</dbReference>
<protein>
    <recommendedName>
        <fullName evidence="4">Tyr recombinase domain-containing protein</fullName>
    </recommendedName>
</protein>
<dbReference type="SUPFAM" id="SSF56349">
    <property type="entry name" value="DNA breaking-rejoining enzymes"/>
    <property type="match status" value="1"/>
</dbReference>
<name>A0A284S3C7_ARMOS</name>
<keyword evidence="1" id="KW-0233">DNA recombination</keyword>
<accession>A0A284S3C7</accession>
<evidence type="ECO:0000313" key="2">
    <source>
        <dbReference type="EMBL" id="SJL15518.1"/>
    </source>
</evidence>
<gene>
    <name evidence="2" type="ORF">ARMOST_19018</name>
</gene>